<proteinExistence type="predicted"/>
<protein>
    <submittedName>
        <fullName evidence="1">Uncharacterized protein</fullName>
    </submittedName>
</protein>
<sequence>MQVVMPKEPEKPVTLVPFSSFMKEATKIGLRGISKRASVTINLDKTSIGLRPLHKLRAIAARRWQCDESFSIISEPSLNALSIIAPSHGAIAEEKYTRK</sequence>
<name>A0A835CGQ9_9FABA</name>
<dbReference type="AlphaFoldDB" id="A0A835CGQ9"/>
<dbReference type="Proteomes" id="UP000634136">
    <property type="component" value="Unassembled WGS sequence"/>
</dbReference>
<accession>A0A835CGQ9</accession>
<evidence type="ECO:0000313" key="1">
    <source>
        <dbReference type="EMBL" id="KAF7842456.1"/>
    </source>
</evidence>
<keyword evidence="2" id="KW-1185">Reference proteome</keyword>
<organism evidence="1 2">
    <name type="scientific">Senna tora</name>
    <dbReference type="NCBI Taxonomy" id="362788"/>
    <lineage>
        <taxon>Eukaryota</taxon>
        <taxon>Viridiplantae</taxon>
        <taxon>Streptophyta</taxon>
        <taxon>Embryophyta</taxon>
        <taxon>Tracheophyta</taxon>
        <taxon>Spermatophyta</taxon>
        <taxon>Magnoliopsida</taxon>
        <taxon>eudicotyledons</taxon>
        <taxon>Gunneridae</taxon>
        <taxon>Pentapetalae</taxon>
        <taxon>rosids</taxon>
        <taxon>fabids</taxon>
        <taxon>Fabales</taxon>
        <taxon>Fabaceae</taxon>
        <taxon>Caesalpinioideae</taxon>
        <taxon>Cassia clade</taxon>
        <taxon>Senna</taxon>
    </lineage>
</organism>
<dbReference type="EMBL" id="JAAIUW010000002">
    <property type="protein sequence ID" value="KAF7842456.1"/>
    <property type="molecule type" value="Genomic_DNA"/>
</dbReference>
<reference evidence="1" key="1">
    <citation type="submission" date="2020-09" db="EMBL/GenBank/DDBJ databases">
        <title>Genome-Enabled Discovery of Anthraquinone Biosynthesis in Senna tora.</title>
        <authorList>
            <person name="Kang S.-H."/>
            <person name="Pandey R.P."/>
            <person name="Lee C.-M."/>
            <person name="Sim J.-S."/>
            <person name="Jeong J.-T."/>
            <person name="Choi B.-S."/>
            <person name="Jung M."/>
            <person name="Ginzburg D."/>
            <person name="Zhao K."/>
            <person name="Won S.Y."/>
            <person name="Oh T.-J."/>
            <person name="Yu Y."/>
            <person name="Kim N.-H."/>
            <person name="Lee O.R."/>
            <person name="Lee T.-H."/>
            <person name="Bashyal P."/>
            <person name="Kim T.-S."/>
            <person name="Lee W.-H."/>
            <person name="Kawkins C."/>
            <person name="Kim C.-K."/>
            <person name="Kim J.S."/>
            <person name="Ahn B.O."/>
            <person name="Rhee S.Y."/>
            <person name="Sohng J.K."/>
        </authorList>
    </citation>
    <scope>NUCLEOTIDE SEQUENCE</scope>
    <source>
        <tissue evidence="1">Leaf</tissue>
    </source>
</reference>
<evidence type="ECO:0000313" key="2">
    <source>
        <dbReference type="Proteomes" id="UP000634136"/>
    </source>
</evidence>
<comment type="caution">
    <text evidence="1">The sequence shown here is derived from an EMBL/GenBank/DDBJ whole genome shotgun (WGS) entry which is preliminary data.</text>
</comment>
<gene>
    <name evidence="1" type="ORF">G2W53_004754</name>
</gene>